<reference evidence="1 2" key="1">
    <citation type="submission" date="2019-07" db="EMBL/GenBank/DDBJ databases">
        <title>De Novo Assembly of kiwifruit Actinidia rufa.</title>
        <authorList>
            <person name="Sugita-Konishi S."/>
            <person name="Sato K."/>
            <person name="Mori E."/>
            <person name="Abe Y."/>
            <person name="Kisaki G."/>
            <person name="Hamano K."/>
            <person name="Suezawa K."/>
            <person name="Otani M."/>
            <person name="Fukuda T."/>
            <person name="Manabe T."/>
            <person name="Gomi K."/>
            <person name="Tabuchi M."/>
            <person name="Akimitsu K."/>
            <person name="Kataoka I."/>
        </authorList>
    </citation>
    <scope>NUCLEOTIDE SEQUENCE [LARGE SCALE GENOMIC DNA]</scope>
    <source>
        <strain evidence="2">cv. Fuchu</strain>
    </source>
</reference>
<dbReference type="AlphaFoldDB" id="A0A7J0GHW8"/>
<sequence length="202" mass="22597">MPIYLSRQCFGLVLENPTCEGTAIPPNFQGLLSHLGYSIVDLFFMAEKGGVSWVEFLRGYVKCCGRMSASTSFNGLFRIFEMALAKAGIPDKLQFESDDDGGGKMSGFLMPADVLLLHWLSGVELNPWDCDILSMDVQLPAAKIHTWALKQCQAFRIAFQDMSMENSRDILYVRDLALRLGSMVLSVSVNEKYCRGHAKVYF</sequence>
<dbReference type="EMBL" id="BJWL01000021">
    <property type="protein sequence ID" value="GFZ10413.1"/>
    <property type="molecule type" value="Genomic_DNA"/>
</dbReference>
<dbReference type="Proteomes" id="UP000585474">
    <property type="component" value="Unassembled WGS sequence"/>
</dbReference>
<evidence type="ECO:0000313" key="1">
    <source>
        <dbReference type="EMBL" id="GFZ10413.1"/>
    </source>
</evidence>
<proteinExistence type="predicted"/>
<name>A0A7J0GHW8_9ERIC</name>
<keyword evidence="2" id="KW-1185">Reference proteome</keyword>
<comment type="caution">
    <text evidence="1">The sequence shown here is derived from an EMBL/GenBank/DDBJ whole genome shotgun (WGS) entry which is preliminary data.</text>
</comment>
<accession>A0A7J0GHW8</accession>
<gene>
    <name evidence="1" type="ORF">Acr_21g0010120</name>
</gene>
<evidence type="ECO:0000313" key="2">
    <source>
        <dbReference type="Proteomes" id="UP000585474"/>
    </source>
</evidence>
<dbReference type="OrthoDB" id="289228at2759"/>
<organism evidence="1 2">
    <name type="scientific">Actinidia rufa</name>
    <dbReference type="NCBI Taxonomy" id="165716"/>
    <lineage>
        <taxon>Eukaryota</taxon>
        <taxon>Viridiplantae</taxon>
        <taxon>Streptophyta</taxon>
        <taxon>Embryophyta</taxon>
        <taxon>Tracheophyta</taxon>
        <taxon>Spermatophyta</taxon>
        <taxon>Magnoliopsida</taxon>
        <taxon>eudicotyledons</taxon>
        <taxon>Gunneridae</taxon>
        <taxon>Pentapetalae</taxon>
        <taxon>asterids</taxon>
        <taxon>Ericales</taxon>
        <taxon>Actinidiaceae</taxon>
        <taxon>Actinidia</taxon>
    </lineage>
</organism>
<protein>
    <submittedName>
        <fullName evidence="1">TLD-domain containing nucleolar protein</fullName>
    </submittedName>
</protein>